<dbReference type="Proteomes" id="UP001055439">
    <property type="component" value="Chromosome 1"/>
</dbReference>
<dbReference type="EMBL" id="CP097502">
    <property type="protein sequence ID" value="URD75032.1"/>
    <property type="molecule type" value="Genomic_DNA"/>
</dbReference>
<reference evidence="1" key="1">
    <citation type="submission" date="2022-05" db="EMBL/GenBank/DDBJ databases">
        <title>The Musa troglodytarum L. genome provides insights into the mechanism of non-climacteric behaviour and enrichment of carotenoids.</title>
        <authorList>
            <person name="Wang J."/>
        </authorList>
    </citation>
    <scope>NUCLEOTIDE SEQUENCE</scope>
    <source>
        <tissue evidence="1">Leaf</tissue>
    </source>
</reference>
<proteinExistence type="predicted"/>
<keyword evidence="2" id="KW-1185">Reference proteome</keyword>
<gene>
    <name evidence="1" type="ORF">MUK42_34676</name>
</gene>
<accession>A0A9E7JC44</accession>
<protein>
    <submittedName>
        <fullName evidence="1">Uncharacterized protein</fullName>
    </submittedName>
</protein>
<dbReference type="AlphaFoldDB" id="A0A9E7JC44"/>
<organism evidence="1 2">
    <name type="scientific">Musa troglodytarum</name>
    <name type="common">fe'i banana</name>
    <dbReference type="NCBI Taxonomy" id="320322"/>
    <lineage>
        <taxon>Eukaryota</taxon>
        <taxon>Viridiplantae</taxon>
        <taxon>Streptophyta</taxon>
        <taxon>Embryophyta</taxon>
        <taxon>Tracheophyta</taxon>
        <taxon>Spermatophyta</taxon>
        <taxon>Magnoliopsida</taxon>
        <taxon>Liliopsida</taxon>
        <taxon>Zingiberales</taxon>
        <taxon>Musaceae</taxon>
        <taxon>Musa</taxon>
    </lineage>
</organism>
<sequence length="55" mass="6541">MKGLECSMSCIKINMRKIHLHWRNGMRRILQNSIRDDKDTKNYTIHVIPSLAYLP</sequence>
<name>A0A9E7JC44_9LILI</name>
<evidence type="ECO:0000313" key="1">
    <source>
        <dbReference type="EMBL" id="URD75032.1"/>
    </source>
</evidence>
<evidence type="ECO:0000313" key="2">
    <source>
        <dbReference type="Proteomes" id="UP001055439"/>
    </source>
</evidence>